<feature type="domain" description="3-oxo-5-alpha-steroid 4-dehydrogenase C-terminal" evidence="6">
    <location>
        <begin position="193"/>
        <end position="316"/>
    </location>
</feature>
<dbReference type="AlphaFoldDB" id="A0A2D3UT29"/>
<evidence type="ECO:0000256" key="5">
    <source>
        <dbReference type="RuleBase" id="RU367081"/>
    </source>
</evidence>
<comment type="subcellular location">
    <subcellularLocation>
        <location evidence="1">Endomembrane system</location>
        <topology evidence="1">Multi-pass membrane protein</topology>
    </subcellularLocation>
    <subcellularLocation>
        <location evidence="5">Endoplasmic reticulum membrane</location>
    </subcellularLocation>
</comment>
<dbReference type="GO" id="GO:0016095">
    <property type="term" value="P:polyprenol catabolic process"/>
    <property type="evidence" value="ECO:0007669"/>
    <property type="project" value="UniProtKB-UniRule"/>
</dbReference>
<organism evidence="7 8">
    <name type="scientific">Ramularia collo-cygni</name>
    <dbReference type="NCBI Taxonomy" id="112498"/>
    <lineage>
        <taxon>Eukaryota</taxon>
        <taxon>Fungi</taxon>
        <taxon>Dikarya</taxon>
        <taxon>Ascomycota</taxon>
        <taxon>Pezizomycotina</taxon>
        <taxon>Dothideomycetes</taxon>
        <taxon>Dothideomycetidae</taxon>
        <taxon>Mycosphaerellales</taxon>
        <taxon>Mycosphaerellaceae</taxon>
        <taxon>Ramularia</taxon>
    </lineage>
</organism>
<dbReference type="Pfam" id="PF02544">
    <property type="entry name" value="Steroid_dh"/>
    <property type="match status" value="1"/>
</dbReference>
<evidence type="ECO:0000256" key="2">
    <source>
        <dbReference type="ARBA" id="ARBA00022692"/>
    </source>
</evidence>
<dbReference type="STRING" id="112498.A0A2D3UT29"/>
<reference evidence="7 8" key="1">
    <citation type="submission" date="2016-03" db="EMBL/GenBank/DDBJ databases">
        <authorList>
            <person name="Ploux O."/>
        </authorList>
    </citation>
    <scope>NUCLEOTIDE SEQUENCE [LARGE SCALE GENOMIC DNA]</scope>
    <source>
        <strain evidence="7 8">URUG2</strain>
    </source>
</reference>
<evidence type="ECO:0000256" key="3">
    <source>
        <dbReference type="ARBA" id="ARBA00022989"/>
    </source>
</evidence>
<comment type="similarity">
    <text evidence="5">Belongs to the steroid 5-alpha reductase family. Polyprenal reductase subfamily.</text>
</comment>
<feature type="transmembrane region" description="Helical" evidence="5">
    <location>
        <begin position="269"/>
        <end position="289"/>
    </location>
</feature>
<dbReference type="GeneID" id="35601587"/>
<evidence type="ECO:0000256" key="4">
    <source>
        <dbReference type="ARBA" id="ARBA00023136"/>
    </source>
</evidence>
<dbReference type="GO" id="GO:0005789">
    <property type="term" value="C:endoplasmic reticulum membrane"/>
    <property type="evidence" value="ECO:0007669"/>
    <property type="project" value="UniProtKB-SubCell"/>
</dbReference>
<dbReference type="GO" id="GO:0102389">
    <property type="term" value="F:polyprenol reductase activity"/>
    <property type="evidence" value="ECO:0007669"/>
    <property type="project" value="UniProtKB-UniRule"/>
</dbReference>
<name>A0A2D3UT29_9PEZI</name>
<dbReference type="InterPro" id="IPR001104">
    <property type="entry name" value="3-oxo-5_a-steroid_4-DH_C"/>
</dbReference>
<gene>
    <name evidence="7" type="ORF">RCC_06450</name>
</gene>
<dbReference type="GO" id="GO:0160198">
    <property type="term" value="F:polyprenal reductase activity"/>
    <property type="evidence" value="ECO:0007669"/>
    <property type="project" value="UniProtKB-EC"/>
</dbReference>
<proteinExistence type="inferred from homology"/>
<comment type="catalytic activity">
    <reaction evidence="5">
        <text>a di-trans,poly-cis-dolichal + NADP(+) = a di-trans,poly-cis-polyprenal + NADPH + H(+)</text>
        <dbReference type="Rhea" id="RHEA:80727"/>
        <dbReference type="Rhea" id="RHEA-COMP:19536"/>
        <dbReference type="Rhea" id="RHEA-COMP:19537"/>
        <dbReference type="ChEBI" id="CHEBI:15378"/>
        <dbReference type="ChEBI" id="CHEBI:57783"/>
        <dbReference type="ChEBI" id="CHEBI:58349"/>
        <dbReference type="ChEBI" id="CHEBI:231623"/>
        <dbReference type="ChEBI" id="CHEBI:231637"/>
        <dbReference type="EC" id="1.3.1.94"/>
    </reaction>
    <physiologicalReaction direction="right-to-left" evidence="5">
        <dbReference type="Rhea" id="RHEA:80729"/>
    </physiologicalReaction>
</comment>
<dbReference type="EMBL" id="FJUY01000009">
    <property type="protein sequence ID" value="CZT20592.1"/>
    <property type="molecule type" value="Genomic_DNA"/>
</dbReference>
<comment type="pathway">
    <text evidence="5">Protein modification; protein glycosylation.</text>
</comment>
<dbReference type="Proteomes" id="UP000225277">
    <property type="component" value="Unassembled WGS sequence"/>
</dbReference>
<dbReference type="GO" id="GO:0006488">
    <property type="term" value="P:dolichol-linked oligosaccharide biosynthetic process"/>
    <property type="evidence" value="ECO:0007669"/>
    <property type="project" value="UniProtKB-UniRule"/>
</dbReference>
<keyword evidence="5" id="KW-0521">NADP</keyword>
<dbReference type="EC" id="1.3.1.94" evidence="5"/>
<dbReference type="PROSITE" id="PS50244">
    <property type="entry name" value="S5A_REDUCTASE"/>
    <property type="match status" value="1"/>
</dbReference>
<comment type="caution">
    <text evidence="5">Lacks conserved residue(s) required for the propagation of feature annotation.</text>
</comment>
<keyword evidence="4 5" id="KW-0472">Membrane</keyword>
<keyword evidence="3 5" id="KW-1133">Transmembrane helix</keyword>
<dbReference type="RefSeq" id="XP_023627481.1">
    <property type="nucleotide sequence ID" value="XM_023771713.1"/>
</dbReference>
<feature type="transmembrane region" description="Helical" evidence="5">
    <location>
        <begin position="156"/>
        <end position="178"/>
    </location>
</feature>
<sequence>MTTLPMDAILLLRLAYIICALLVLVIASVPPLRARFLDYGPRTARQNDGKSVEESEKGPNFVLVMLDKAGSICVPHSWFTSFYAVSVLSSLFWASEVMLKGPFFGAVARNLSHGNTMRFEQVVVTWLLMFAQGSRRLWECLTLSTPSKSKMWFGHWVLGVLFYIGTGLAVWIEGVATLQSHKFTINDLTLTGPNPRTIVGILIFILSSGMQHDCHAYLASLKKTPKGENKSEYRLPDHPAFHISLTPHYFAECLIYTSLSILAAPQGEWLNWTFVAALFFVVVNLGVTADGTRKWYREKFGQEAIAGRARMVPSIY</sequence>
<dbReference type="InterPro" id="IPR039698">
    <property type="entry name" value="Dfg10/SRD5A3"/>
</dbReference>
<evidence type="ECO:0000313" key="7">
    <source>
        <dbReference type="EMBL" id="CZT20592.1"/>
    </source>
</evidence>
<keyword evidence="8" id="KW-1185">Reference proteome</keyword>
<dbReference type="GO" id="GO:0003865">
    <property type="term" value="F:3-oxo-5-alpha-steroid 4-dehydrogenase activity"/>
    <property type="evidence" value="ECO:0007669"/>
    <property type="project" value="TreeGrafter"/>
</dbReference>
<accession>A0A2D3UT29</accession>
<dbReference type="PANTHER" id="PTHR14624">
    <property type="entry name" value="DFG10 PROTEIN"/>
    <property type="match status" value="1"/>
</dbReference>
<comment type="function">
    <text evidence="5">Plays a key role in early steps of protein N-linked glycosylation by being involved in the conversion of polyprenol into dolichol. Acts as a polyprenal reductase that mediates the reduction of polyprenal into dolichal in a NADP-dependent mechanism. Dolichols are required for the synthesis of dolichol-linked monosaccharides and the oligosaccharide precursor used for N-glycosylation.</text>
</comment>
<dbReference type="UniPathway" id="UPA00378"/>
<keyword evidence="5" id="KW-0560">Oxidoreductase</keyword>
<feature type="transmembrane region" description="Helical" evidence="5">
    <location>
        <begin position="12"/>
        <end position="32"/>
    </location>
</feature>
<protein>
    <recommendedName>
        <fullName evidence="5">Polyprenal reductase</fullName>
        <ecNumber evidence="5">1.3.1.94</ecNumber>
    </recommendedName>
</protein>
<dbReference type="PANTHER" id="PTHR14624:SF0">
    <property type="entry name" value="POLYPRENOL REDUCTASE"/>
    <property type="match status" value="1"/>
</dbReference>
<evidence type="ECO:0000256" key="1">
    <source>
        <dbReference type="ARBA" id="ARBA00004127"/>
    </source>
</evidence>
<evidence type="ECO:0000259" key="6">
    <source>
        <dbReference type="Pfam" id="PF02544"/>
    </source>
</evidence>
<evidence type="ECO:0000313" key="8">
    <source>
        <dbReference type="Proteomes" id="UP000225277"/>
    </source>
</evidence>
<dbReference type="OrthoDB" id="541710at2759"/>
<keyword evidence="5" id="KW-0256">Endoplasmic reticulum</keyword>
<keyword evidence="2 5" id="KW-0812">Transmembrane</keyword>